<keyword evidence="9 15" id="KW-0067">ATP-binding</keyword>
<evidence type="ECO:0000256" key="5">
    <source>
        <dbReference type="ARBA" id="ARBA00022527"/>
    </source>
</evidence>
<dbReference type="PROSITE" id="PS50011">
    <property type="entry name" value="PROTEIN_KINASE_DOM"/>
    <property type="match status" value="1"/>
</dbReference>
<dbReference type="GO" id="GO:0005524">
    <property type="term" value="F:ATP binding"/>
    <property type="evidence" value="ECO:0007669"/>
    <property type="project" value="UniProtKB-UniRule"/>
</dbReference>
<evidence type="ECO:0000256" key="12">
    <source>
        <dbReference type="ARBA" id="ARBA00047899"/>
    </source>
</evidence>
<dbReference type="PROSITE" id="PS50816">
    <property type="entry name" value="NAF"/>
    <property type="match status" value="1"/>
</dbReference>
<evidence type="ECO:0000256" key="14">
    <source>
        <dbReference type="ARBA" id="ARBA00058225"/>
    </source>
</evidence>
<dbReference type="PROSITE" id="PS00107">
    <property type="entry name" value="PROTEIN_KINASE_ATP"/>
    <property type="match status" value="1"/>
</dbReference>
<keyword evidence="6" id="KW-0808">Transferase</keyword>
<dbReference type="GO" id="GO:0005840">
    <property type="term" value="C:ribosome"/>
    <property type="evidence" value="ECO:0007669"/>
    <property type="project" value="UniProtKB-KW"/>
</dbReference>
<evidence type="ECO:0000256" key="6">
    <source>
        <dbReference type="ARBA" id="ARBA00022679"/>
    </source>
</evidence>
<feature type="domain" description="NAF" evidence="17">
    <location>
        <begin position="452"/>
        <end position="476"/>
    </location>
</feature>
<dbReference type="GO" id="GO:0006412">
    <property type="term" value="P:translation"/>
    <property type="evidence" value="ECO:0007669"/>
    <property type="project" value="InterPro"/>
</dbReference>
<dbReference type="GO" id="GO:0007165">
    <property type="term" value="P:signal transduction"/>
    <property type="evidence" value="ECO:0007669"/>
    <property type="project" value="InterPro"/>
</dbReference>
<evidence type="ECO:0000256" key="7">
    <source>
        <dbReference type="ARBA" id="ARBA00022741"/>
    </source>
</evidence>
<evidence type="ECO:0000313" key="18">
    <source>
        <dbReference type="EnsemblPlants" id="AUR62043637-RA:cds"/>
    </source>
</evidence>
<dbReference type="InterPro" id="IPR008271">
    <property type="entry name" value="Ser/Thr_kinase_AS"/>
</dbReference>
<dbReference type="Pfam" id="PF03822">
    <property type="entry name" value="NAF"/>
    <property type="match status" value="1"/>
</dbReference>
<keyword evidence="8" id="KW-0418">Kinase</keyword>
<evidence type="ECO:0000256" key="10">
    <source>
        <dbReference type="ARBA" id="ARBA00022980"/>
    </source>
</evidence>
<dbReference type="GO" id="GO:0004674">
    <property type="term" value="F:protein serine/threonine kinase activity"/>
    <property type="evidence" value="ECO:0007669"/>
    <property type="project" value="UniProtKB-KW"/>
</dbReference>
<comment type="function">
    <text evidence="14">CIPK serine-threonine protein kinases interact with CBL proteins. Binding of a CBL protein to the regulatory NAF domain of CIPK protein lead to the activation of the kinase in a calcium-dependent manner.</text>
</comment>
<dbReference type="PANTHER" id="PTHR43895:SF33">
    <property type="entry name" value="PROTEIN KINASE DOMAIN-CONTAINING PROTEIN"/>
    <property type="match status" value="1"/>
</dbReference>
<keyword evidence="11" id="KW-0687">Ribonucleoprotein</keyword>
<name>A0A803NC31_CHEQI</name>
<evidence type="ECO:0000259" key="16">
    <source>
        <dbReference type="PROSITE" id="PS50011"/>
    </source>
</evidence>
<evidence type="ECO:0000256" key="9">
    <source>
        <dbReference type="ARBA" id="ARBA00022840"/>
    </source>
</evidence>
<keyword evidence="10" id="KW-0689">Ribosomal protein</keyword>
<dbReference type="PROSITE" id="PS00108">
    <property type="entry name" value="PROTEIN_KINASE_ST"/>
    <property type="match status" value="1"/>
</dbReference>
<protein>
    <recommendedName>
        <fullName evidence="4">non-specific serine/threonine protein kinase</fullName>
        <ecNumber evidence="4">2.7.11.1</ecNumber>
    </recommendedName>
</protein>
<evidence type="ECO:0000259" key="17">
    <source>
        <dbReference type="PROSITE" id="PS50816"/>
    </source>
</evidence>
<keyword evidence="5" id="KW-0723">Serine/threonine-protein kinase</keyword>
<evidence type="ECO:0000256" key="1">
    <source>
        <dbReference type="ARBA" id="ARBA00001936"/>
    </source>
</evidence>
<evidence type="ECO:0000256" key="15">
    <source>
        <dbReference type="PROSITE-ProRule" id="PRU10141"/>
    </source>
</evidence>
<accession>A0A803NC31</accession>
<dbReference type="GO" id="GO:1990904">
    <property type="term" value="C:ribonucleoprotein complex"/>
    <property type="evidence" value="ECO:0007669"/>
    <property type="project" value="UniProtKB-KW"/>
</dbReference>
<dbReference type="CDD" id="cd14003">
    <property type="entry name" value="STKc_AMPK-like"/>
    <property type="match status" value="1"/>
</dbReference>
<evidence type="ECO:0000313" key="19">
    <source>
        <dbReference type="Proteomes" id="UP000596660"/>
    </source>
</evidence>
<evidence type="ECO:0000256" key="8">
    <source>
        <dbReference type="ARBA" id="ARBA00022777"/>
    </source>
</evidence>
<evidence type="ECO:0000256" key="11">
    <source>
        <dbReference type="ARBA" id="ARBA00023274"/>
    </source>
</evidence>
<comment type="catalytic activity">
    <reaction evidence="13">
        <text>L-seryl-[protein] + ATP = O-phospho-L-seryl-[protein] + ADP + H(+)</text>
        <dbReference type="Rhea" id="RHEA:17989"/>
        <dbReference type="Rhea" id="RHEA-COMP:9863"/>
        <dbReference type="Rhea" id="RHEA-COMP:11604"/>
        <dbReference type="ChEBI" id="CHEBI:15378"/>
        <dbReference type="ChEBI" id="CHEBI:29999"/>
        <dbReference type="ChEBI" id="CHEBI:30616"/>
        <dbReference type="ChEBI" id="CHEBI:83421"/>
        <dbReference type="ChEBI" id="CHEBI:456216"/>
        <dbReference type="EC" id="2.7.11.1"/>
    </reaction>
</comment>
<evidence type="ECO:0000256" key="4">
    <source>
        <dbReference type="ARBA" id="ARBA00012513"/>
    </source>
</evidence>
<comment type="similarity">
    <text evidence="2">Belongs to the universal ribosomal protein uS12 family.</text>
</comment>
<reference evidence="18" key="1">
    <citation type="journal article" date="2017" name="Nature">
        <title>The genome of Chenopodium quinoa.</title>
        <authorList>
            <person name="Jarvis D.E."/>
            <person name="Ho Y.S."/>
            <person name="Lightfoot D.J."/>
            <person name="Schmoeckel S.M."/>
            <person name="Li B."/>
            <person name="Borm T.J.A."/>
            <person name="Ohyanagi H."/>
            <person name="Mineta K."/>
            <person name="Michell C.T."/>
            <person name="Saber N."/>
            <person name="Kharbatia N.M."/>
            <person name="Rupper R.R."/>
            <person name="Sharp A.R."/>
            <person name="Dally N."/>
            <person name="Boughton B.A."/>
            <person name="Woo Y.H."/>
            <person name="Gao G."/>
            <person name="Schijlen E.G.W.M."/>
            <person name="Guo X."/>
            <person name="Momin A.A."/>
            <person name="Negrao S."/>
            <person name="Al-Babili S."/>
            <person name="Gehring C."/>
            <person name="Roessner U."/>
            <person name="Jung C."/>
            <person name="Murphy K."/>
            <person name="Arold S.T."/>
            <person name="Gojobori T."/>
            <person name="van der Linden C.G."/>
            <person name="van Loo E.N."/>
            <person name="Jellen E.N."/>
            <person name="Maughan P.J."/>
            <person name="Tester M."/>
        </authorList>
    </citation>
    <scope>NUCLEOTIDE SEQUENCE [LARGE SCALE GENOMIC DNA]</scope>
    <source>
        <strain evidence="18">cv. PI 614886</strain>
    </source>
</reference>
<dbReference type="InterPro" id="IPR011009">
    <property type="entry name" value="Kinase-like_dom_sf"/>
</dbReference>
<dbReference type="SUPFAM" id="SSF56112">
    <property type="entry name" value="Protein kinase-like (PK-like)"/>
    <property type="match status" value="1"/>
</dbReference>
<comment type="cofactor">
    <cofactor evidence="1">
        <name>Mn(2+)</name>
        <dbReference type="ChEBI" id="CHEBI:29035"/>
    </cofactor>
</comment>
<dbReference type="Gramene" id="AUR62043637-RA">
    <property type="protein sequence ID" value="AUR62043637-RA:cds"/>
    <property type="gene ID" value="AUR62043637"/>
</dbReference>
<dbReference type="InterPro" id="IPR018451">
    <property type="entry name" value="NAF/FISL_domain"/>
</dbReference>
<feature type="binding site" evidence="15">
    <location>
        <position position="169"/>
    </location>
    <ligand>
        <name>ATP</name>
        <dbReference type="ChEBI" id="CHEBI:30616"/>
    </ligand>
</feature>
<dbReference type="EnsemblPlants" id="AUR62043637-RA">
    <property type="protein sequence ID" value="AUR62043637-RA:cds"/>
    <property type="gene ID" value="AUR62043637"/>
</dbReference>
<dbReference type="SUPFAM" id="SSF50249">
    <property type="entry name" value="Nucleic acid-binding proteins"/>
    <property type="match status" value="1"/>
</dbReference>
<dbReference type="SMART" id="SM00220">
    <property type="entry name" value="S_TKc"/>
    <property type="match status" value="1"/>
</dbReference>
<dbReference type="Gene3D" id="1.10.510.10">
    <property type="entry name" value="Transferase(Phosphotransferase) domain 1"/>
    <property type="match status" value="1"/>
</dbReference>
<dbReference type="PROSITE" id="PS00055">
    <property type="entry name" value="RIBOSOMAL_S12"/>
    <property type="match status" value="1"/>
</dbReference>
<evidence type="ECO:0000256" key="3">
    <source>
        <dbReference type="ARBA" id="ARBA00006234"/>
    </source>
</evidence>
<dbReference type="Pfam" id="PF00164">
    <property type="entry name" value="Ribosom_S12_S23"/>
    <property type="match status" value="1"/>
</dbReference>
<dbReference type="Gene3D" id="3.30.310.80">
    <property type="entry name" value="Kinase associated domain 1, KA1"/>
    <property type="match status" value="1"/>
</dbReference>
<dbReference type="AlphaFoldDB" id="A0A803NC31"/>
<dbReference type="InterPro" id="IPR006032">
    <property type="entry name" value="Ribosomal_uS12"/>
</dbReference>
<sequence>MWWFSGTSRQPRVRKRREISDGKGRGFSMWWFSGGWGWCRRGEARLVRGWRRRREAGLGGGGGVGAGGRVGGGEAGWVAGIYSQALFPVSNLLSRSLKFPVRHEEILEKYSSFPYLSTIEREEISDAGIRKVHLELYLGYQSGKLLGKGSFAKVYHARSLTNNQSVAIKVIDKSKTHPSMEPRIVGEVAAMRRLNHPNILKIHEVLASKSKIYLVMELAKGGDLFGKLSRRADHRFPEPLARKYFHQLVSALHYCHQNGVAHRDVKPQNLLLDEEGNIKVSDFGLSAVAESAVAVSKEKMMLQTSCGTPAFAAPEIVGRTRNGYDGSKADAWSCGVILFVMLTGYLPFDDGNLVMMYRKMHRKEYRFPSWVSKPARGLISRLLDPIPKSRLSIDDIPNDSWFKNHGMLYPRSVSLGDMASLEEKKYKKMLLLERCNTMSDSAGNNGDKARCGGGESMNAFEIITMSSGLNLSGMFDQDYSEGRREKRFTSREPKAVVVEKVVGVGENLGYEVEKRENCCGNFSVWLGKGRGIGAKQPNSAIRSCARVQLIKNRKIAVILPNDSNLNFINENVYRWSRQNVPLKASGSLGVSSFRKSKCTDISVAALSSQLTPY</sequence>
<dbReference type="PANTHER" id="PTHR43895">
    <property type="entry name" value="CALCIUM/CALMODULIN-DEPENDENT PROTEIN KINASE KINASE-RELATED"/>
    <property type="match status" value="1"/>
</dbReference>
<dbReference type="InterPro" id="IPR012340">
    <property type="entry name" value="NA-bd_OB-fold"/>
</dbReference>
<dbReference type="EC" id="2.7.11.1" evidence="4"/>
<dbReference type="FunFam" id="1.10.510.10:FF:000571">
    <property type="entry name" value="Maternal embryonic leucine zipper kinase"/>
    <property type="match status" value="1"/>
</dbReference>
<dbReference type="GO" id="GO:0003735">
    <property type="term" value="F:structural constituent of ribosome"/>
    <property type="evidence" value="ECO:0007669"/>
    <property type="project" value="InterPro"/>
</dbReference>
<dbReference type="InterPro" id="IPR004041">
    <property type="entry name" value="NAF_dom"/>
</dbReference>
<reference evidence="18" key="2">
    <citation type="submission" date="2021-03" db="UniProtKB">
        <authorList>
            <consortium name="EnsemblPlants"/>
        </authorList>
    </citation>
    <scope>IDENTIFICATION</scope>
</reference>
<dbReference type="InterPro" id="IPR017441">
    <property type="entry name" value="Protein_kinase_ATP_BS"/>
</dbReference>
<dbReference type="Proteomes" id="UP000596660">
    <property type="component" value="Unplaced"/>
</dbReference>
<keyword evidence="7 15" id="KW-0547">Nucleotide-binding</keyword>
<dbReference type="FunFam" id="3.30.200.20:FF:000042">
    <property type="entry name" value="Aurora kinase A"/>
    <property type="match status" value="1"/>
</dbReference>
<feature type="domain" description="Protein kinase" evidence="16">
    <location>
        <begin position="140"/>
        <end position="402"/>
    </location>
</feature>
<evidence type="ECO:0000256" key="2">
    <source>
        <dbReference type="ARBA" id="ARBA00005657"/>
    </source>
</evidence>
<proteinExistence type="inferred from homology"/>
<comment type="catalytic activity">
    <reaction evidence="12">
        <text>L-threonyl-[protein] + ATP = O-phospho-L-threonyl-[protein] + ADP + H(+)</text>
        <dbReference type="Rhea" id="RHEA:46608"/>
        <dbReference type="Rhea" id="RHEA-COMP:11060"/>
        <dbReference type="Rhea" id="RHEA-COMP:11605"/>
        <dbReference type="ChEBI" id="CHEBI:15378"/>
        <dbReference type="ChEBI" id="CHEBI:30013"/>
        <dbReference type="ChEBI" id="CHEBI:30616"/>
        <dbReference type="ChEBI" id="CHEBI:61977"/>
        <dbReference type="ChEBI" id="CHEBI:456216"/>
        <dbReference type="EC" id="2.7.11.1"/>
    </reaction>
</comment>
<keyword evidence="19" id="KW-1185">Reference proteome</keyword>
<organism evidence="18 19">
    <name type="scientific">Chenopodium quinoa</name>
    <name type="common">Quinoa</name>
    <dbReference type="NCBI Taxonomy" id="63459"/>
    <lineage>
        <taxon>Eukaryota</taxon>
        <taxon>Viridiplantae</taxon>
        <taxon>Streptophyta</taxon>
        <taxon>Embryophyta</taxon>
        <taxon>Tracheophyta</taxon>
        <taxon>Spermatophyta</taxon>
        <taxon>Magnoliopsida</taxon>
        <taxon>eudicotyledons</taxon>
        <taxon>Gunneridae</taxon>
        <taxon>Pentapetalae</taxon>
        <taxon>Caryophyllales</taxon>
        <taxon>Chenopodiaceae</taxon>
        <taxon>Chenopodioideae</taxon>
        <taxon>Atripliceae</taxon>
        <taxon>Chenopodium</taxon>
    </lineage>
</organism>
<evidence type="ECO:0000256" key="13">
    <source>
        <dbReference type="ARBA" id="ARBA00048679"/>
    </source>
</evidence>
<comment type="similarity">
    <text evidence="3">Belongs to the protein kinase superfamily. CAMK Ser/Thr protein kinase family. SNF1 subfamily.</text>
</comment>
<dbReference type="Pfam" id="PF00069">
    <property type="entry name" value="Pkinase"/>
    <property type="match status" value="1"/>
</dbReference>
<dbReference type="InterPro" id="IPR000719">
    <property type="entry name" value="Prot_kinase_dom"/>
</dbReference>